<dbReference type="Gene3D" id="3.90.226.10">
    <property type="entry name" value="2-enoyl-CoA Hydratase, Chain A, domain 1"/>
    <property type="match status" value="1"/>
</dbReference>
<proteinExistence type="inferred from homology"/>
<organism evidence="2 3">
    <name type="scientific">Erythrobacter ramosus</name>
    <dbReference type="NCBI Taxonomy" id="35811"/>
    <lineage>
        <taxon>Bacteria</taxon>
        <taxon>Pseudomonadati</taxon>
        <taxon>Pseudomonadota</taxon>
        <taxon>Alphaproteobacteria</taxon>
        <taxon>Sphingomonadales</taxon>
        <taxon>Erythrobacteraceae</taxon>
        <taxon>Erythrobacter/Porphyrobacter group</taxon>
        <taxon>Erythrobacter</taxon>
    </lineage>
</organism>
<gene>
    <name evidence="2" type="ORF">FHS52_002948</name>
</gene>
<dbReference type="Proteomes" id="UP000548685">
    <property type="component" value="Unassembled WGS sequence"/>
</dbReference>
<dbReference type="InterPro" id="IPR029045">
    <property type="entry name" value="ClpP/crotonase-like_dom_sf"/>
</dbReference>
<dbReference type="PANTHER" id="PTHR43802">
    <property type="entry name" value="ENOYL-COA HYDRATASE"/>
    <property type="match status" value="1"/>
</dbReference>
<accession>A0ABR6I215</accession>
<dbReference type="PANTHER" id="PTHR43802:SF1">
    <property type="entry name" value="IP11341P-RELATED"/>
    <property type="match status" value="1"/>
</dbReference>
<reference evidence="2 3" key="1">
    <citation type="submission" date="2020-08" db="EMBL/GenBank/DDBJ databases">
        <title>Genomic Encyclopedia of Type Strains, Phase IV (KMG-IV): sequencing the most valuable type-strain genomes for metagenomic binning, comparative biology and taxonomic classification.</title>
        <authorList>
            <person name="Goeker M."/>
        </authorList>
    </citation>
    <scope>NUCLEOTIDE SEQUENCE [LARGE SCALE GENOMIC DNA]</scope>
    <source>
        <strain evidence="2 3">DSM 8510</strain>
    </source>
</reference>
<dbReference type="RefSeq" id="WP_183363720.1">
    <property type="nucleotide sequence ID" value="NZ_BAAADZ010000005.1"/>
</dbReference>
<dbReference type="EMBL" id="JACICE010000004">
    <property type="protein sequence ID" value="MBB3776955.1"/>
    <property type="molecule type" value="Genomic_DNA"/>
</dbReference>
<comment type="caution">
    <text evidence="2">The sequence shown here is derived from an EMBL/GenBank/DDBJ whole genome shotgun (WGS) entry which is preliminary data.</text>
</comment>
<name>A0ABR6I215_9SPHN</name>
<evidence type="ECO:0000313" key="2">
    <source>
        <dbReference type="EMBL" id="MBB3776955.1"/>
    </source>
</evidence>
<protein>
    <submittedName>
        <fullName evidence="2">Enoyl-CoA hydratase/carnithine racemase</fullName>
    </submittedName>
</protein>
<sequence>MSLILLKFDGPIVTLTLNRPDKRNALNLALWGELDEHLHSIEAAGDTVAVVILRSAGEVFCAGNDLKERGAKAPSRNYQAKIIMRLANLPQAVIVAVQGGCFTGGLELALAGDIIIAAESTTFADTHGKFALVPAWGMSQRLPRRVGQWKAREMSLTGLPVTGPEAARIGLANHCVPDDQLDSKCRELAEAIAGQSRHSVFAYKKLYTEQTDLPLAAGLAHEVFASAGAGPDFAELAAGKFGKT</sequence>
<dbReference type="InterPro" id="IPR001753">
    <property type="entry name" value="Enoyl-CoA_hydra/iso"/>
</dbReference>
<dbReference type="SUPFAM" id="SSF52096">
    <property type="entry name" value="ClpP/crotonase"/>
    <property type="match status" value="1"/>
</dbReference>
<keyword evidence="3" id="KW-1185">Reference proteome</keyword>
<comment type="similarity">
    <text evidence="1">Belongs to the enoyl-CoA hydratase/isomerase family.</text>
</comment>
<dbReference type="Pfam" id="PF00378">
    <property type="entry name" value="ECH_1"/>
    <property type="match status" value="1"/>
</dbReference>
<evidence type="ECO:0000313" key="3">
    <source>
        <dbReference type="Proteomes" id="UP000548685"/>
    </source>
</evidence>
<dbReference type="CDD" id="cd06558">
    <property type="entry name" value="crotonase-like"/>
    <property type="match status" value="1"/>
</dbReference>
<evidence type="ECO:0000256" key="1">
    <source>
        <dbReference type="ARBA" id="ARBA00005254"/>
    </source>
</evidence>